<keyword evidence="3" id="KW-1185">Reference proteome</keyword>
<evidence type="ECO:0000256" key="1">
    <source>
        <dbReference type="SAM" id="MobiDB-lite"/>
    </source>
</evidence>
<proteinExistence type="predicted"/>
<sequence length="274" mass="31609">MRREAAGPVLPNTNDDVSFTSEFLKASMELISNSSPSNFLHRLTPEDQQAVPEADTNAAITRGDLDMENLFARIAEFGKEAVRIGSIQEKSRIPPARYWEKSKIPLEQPRHIIDRDLTKLDPFRVRLLLTEYDNTIRQRDRERAKVRALKEAARERKLRRLRSEWKAKEEARKEALPFVQNAEMRDGNEVTTSDEEEDSPPYLPPLAEDKPAHDPEARYRYVREQLPALGVEIYTAIGQPTLEAIYALEVRNGIRRERVIAKGQVWDPQPLSWL</sequence>
<organism evidence="2 3">
    <name type="scientific">Byssothecium circinans</name>
    <dbReference type="NCBI Taxonomy" id="147558"/>
    <lineage>
        <taxon>Eukaryota</taxon>
        <taxon>Fungi</taxon>
        <taxon>Dikarya</taxon>
        <taxon>Ascomycota</taxon>
        <taxon>Pezizomycotina</taxon>
        <taxon>Dothideomycetes</taxon>
        <taxon>Pleosporomycetidae</taxon>
        <taxon>Pleosporales</taxon>
        <taxon>Massarineae</taxon>
        <taxon>Massarinaceae</taxon>
        <taxon>Byssothecium</taxon>
    </lineage>
</organism>
<dbReference type="EMBL" id="ML976978">
    <property type="protein sequence ID" value="KAF1962658.1"/>
    <property type="molecule type" value="Genomic_DNA"/>
</dbReference>
<feature type="region of interest" description="Disordered" evidence="1">
    <location>
        <begin position="176"/>
        <end position="212"/>
    </location>
</feature>
<name>A0A6A5UD29_9PLEO</name>
<evidence type="ECO:0000313" key="3">
    <source>
        <dbReference type="Proteomes" id="UP000800035"/>
    </source>
</evidence>
<dbReference type="Proteomes" id="UP000800035">
    <property type="component" value="Unassembled WGS sequence"/>
</dbReference>
<evidence type="ECO:0000313" key="2">
    <source>
        <dbReference type="EMBL" id="KAF1962658.1"/>
    </source>
</evidence>
<protein>
    <submittedName>
        <fullName evidence="2">Uncharacterized protein</fullName>
    </submittedName>
</protein>
<gene>
    <name evidence="2" type="ORF">CC80DRAFT_541812</name>
</gene>
<dbReference type="AlphaFoldDB" id="A0A6A5UD29"/>
<reference evidence="2" key="1">
    <citation type="journal article" date="2020" name="Stud. Mycol.">
        <title>101 Dothideomycetes genomes: a test case for predicting lifestyles and emergence of pathogens.</title>
        <authorList>
            <person name="Haridas S."/>
            <person name="Albert R."/>
            <person name="Binder M."/>
            <person name="Bloem J."/>
            <person name="Labutti K."/>
            <person name="Salamov A."/>
            <person name="Andreopoulos B."/>
            <person name="Baker S."/>
            <person name="Barry K."/>
            <person name="Bills G."/>
            <person name="Bluhm B."/>
            <person name="Cannon C."/>
            <person name="Castanera R."/>
            <person name="Culley D."/>
            <person name="Daum C."/>
            <person name="Ezra D."/>
            <person name="Gonzalez J."/>
            <person name="Henrissat B."/>
            <person name="Kuo A."/>
            <person name="Liang C."/>
            <person name="Lipzen A."/>
            <person name="Lutzoni F."/>
            <person name="Magnuson J."/>
            <person name="Mondo S."/>
            <person name="Nolan M."/>
            <person name="Ohm R."/>
            <person name="Pangilinan J."/>
            <person name="Park H.-J."/>
            <person name="Ramirez L."/>
            <person name="Alfaro M."/>
            <person name="Sun H."/>
            <person name="Tritt A."/>
            <person name="Yoshinaga Y."/>
            <person name="Zwiers L.-H."/>
            <person name="Turgeon B."/>
            <person name="Goodwin S."/>
            <person name="Spatafora J."/>
            <person name="Crous P."/>
            <person name="Grigoriev I."/>
        </authorList>
    </citation>
    <scope>NUCLEOTIDE SEQUENCE</scope>
    <source>
        <strain evidence="2">CBS 675.92</strain>
    </source>
</reference>
<accession>A0A6A5UD29</accession>